<name>A0A1F5FYU9_9BACT</name>
<evidence type="ECO:0008006" key="4">
    <source>
        <dbReference type="Google" id="ProtNLM"/>
    </source>
</evidence>
<sequence length="246" mass="27498">MPVLPTGVNIPLNQPVADGNKIGPRQLIFLLSCVAIFLLIAIFFLSQKIPSKLVINPDDIVFANSYDKERFVELVNLGLTTKDENQAVDYLYKAFLSLSSDYNFQPTNVKREALINLSNYLKDTYPNKAGQYTLSVPCREEACGAVFMYSNNLAKIRDKIQDDRSMESLVKESVLINLENAALAAGQGDTEQEFSGLSSAFFNLRNSWQQSGIDGHRALAEEILIIMRETLPTDYELGVTSHTYDL</sequence>
<evidence type="ECO:0000313" key="2">
    <source>
        <dbReference type="EMBL" id="OGD84765.1"/>
    </source>
</evidence>
<evidence type="ECO:0000313" key="3">
    <source>
        <dbReference type="Proteomes" id="UP000179252"/>
    </source>
</evidence>
<dbReference type="Proteomes" id="UP000179252">
    <property type="component" value="Unassembled WGS sequence"/>
</dbReference>
<keyword evidence="1" id="KW-0472">Membrane</keyword>
<comment type="caution">
    <text evidence="2">The sequence shown here is derived from an EMBL/GenBank/DDBJ whole genome shotgun (WGS) entry which is preliminary data.</text>
</comment>
<accession>A0A1F5FYU9</accession>
<dbReference type="AlphaFoldDB" id="A0A1F5FYU9"/>
<feature type="transmembrane region" description="Helical" evidence="1">
    <location>
        <begin position="27"/>
        <end position="45"/>
    </location>
</feature>
<gene>
    <name evidence="2" type="ORF">A2165_04395</name>
</gene>
<evidence type="ECO:0000256" key="1">
    <source>
        <dbReference type="SAM" id="Phobius"/>
    </source>
</evidence>
<dbReference type="EMBL" id="MFAU01000012">
    <property type="protein sequence ID" value="OGD84765.1"/>
    <property type="molecule type" value="Genomic_DNA"/>
</dbReference>
<keyword evidence="1" id="KW-0812">Transmembrane</keyword>
<reference evidence="2 3" key="1">
    <citation type="journal article" date="2016" name="Nat. Commun.">
        <title>Thousands of microbial genomes shed light on interconnected biogeochemical processes in an aquifer system.</title>
        <authorList>
            <person name="Anantharaman K."/>
            <person name="Brown C.T."/>
            <person name="Hug L.A."/>
            <person name="Sharon I."/>
            <person name="Castelle C.J."/>
            <person name="Probst A.J."/>
            <person name="Thomas B.C."/>
            <person name="Singh A."/>
            <person name="Wilkins M.J."/>
            <person name="Karaoz U."/>
            <person name="Brodie E.L."/>
            <person name="Williams K.H."/>
            <person name="Hubbard S.S."/>
            <person name="Banfield J.F."/>
        </authorList>
    </citation>
    <scope>NUCLEOTIDE SEQUENCE [LARGE SCALE GENOMIC DNA]</scope>
</reference>
<organism evidence="2 3">
    <name type="scientific">Candidatus Curtissbacteria bacterium RBG_13_40_7</name>
    <dbReference type="NCBI Taxonomy" id="1797706"/>
    <lineage>
        <taxon>Bacteria</taxon>
        <taxon>Candidatus Curtissiibacteriota</taxon>
    </lineage>
</organism>
<protein>
    <recommendedName>
        <fullName evidence="4">DUF5667 domain-containing protein</fullName>
    </recommendedName>
</protein>
<keyword evidence="1" id="KW-1133">Transmembrane helix</keyword>
<proteinExistence type="predicted"/>